<dbReference type="InterPro" id="IPR045361">
    <property type="entry name" value="CIS_tube_prot_N"/>
</dbReference>
<name>A0A7M1SS09_9MICO</name>
<dbReference type="SUPFAM" id="SSF54106">
    <property type="entry name" value="LysM domain"/>
    <property type="match status" value="1"/>
</dbReference>
<gene>
    <name evidence="2" type="ORF">IM660_17460</name>
</gene>
<evidence type="ECO:0000313" key="3">
    <source>
        <dbReference type="Proteomes" id="UP000593758"/>
    </source>
</evidence>
<dbReference type="PROSITE" id="PS51782">
    <property type="entry name" value="LYSM"/>
    <property type="match status" value="1"/>
</dbReference>
<feature type="domain" description="LysM" evidence="1">
    <location>
        <begin position="168"/>
        <end position="215"/>
    </location>
</feature>
<dbReference type="SMART" id="SM00257">
    <property type="entry name" value="LysM"/>
    <property type="match status" value="1"/>
</dbReference>
<accession>A0A7M1SS09</accession>
<sequence>MAETAPVKAFLEVEGGEKLPCLFNPAQLHLTRGNRWEARTRPGRGVPRLRYAGSEPGSLAVDLFFDTTHDGSPVTKYTGRIVQLMEIDPSLPGSDAASGNARPPAVTFHWGDLHSFKAVVASLDLTFTYFAASGTPLRARLALVLRQYEESRAFGPQNPTSGTPQPQRVHRVLAGETLDRIAARYYGDATRWRILADANGVADPLAVRPGTMLAVPRVEAP</sequence>
<dbReference type="Pfam" id="PF01476">
    <property type="entry name" value="LysM"/>
    <property type="match status" value="1"/>
</dbReference>
<dbReference type="Gene3D" id="3.10.350.10">
    <property type="entry name" value="LysM domain"/>
    <property type="match status" value="1"/>
</dbReference>
<evidence type="ECO:0000259" key="1">
    <source>
        <dbReference type="PROSITE" id="PS51782"/>
    </source>
</evidence>
<organism evidence="2 3">
    <name type="scientific">Ruania alkalisoli</name>
    <dbReference type="NCBI Taxonomy" id="2779775"/>
    <lineage>
        <taxon>Bacteria</taxon>
        <taxon>Bacillati</taxon>
        <taxon>Actinomycetota</taxon>
        <taxon>Actinomycetes</taxon>
        <taxon>Micrococcales</taxon>
        <taxon>Ruaniaceae</taxon>
        <taxon>Ruania</taxon>
    </lineage>
</organism>
<dbReference type="Proteomes" id="UP000593758">
    <property type="component" value="Chromosome"/>
</dbReference>
<dbReference type="EMBL" id="CP063169">
    <property type="protein sequence ID" value="QOR70360.1"/>
    <property type="molecule type" value="Genomic_DNA"/>
</dbReference>
<protein>
    <submittedName>
        <fullName evidence="2">LysM peptidoglycan-binding domain-containing protein</fullName>
    </submittedName>
</protein>
<keyword evidence="3" id="KW-1185">Reference proteome</keyword>
<dbReference type="InterPro" id="IPR036779">
    <property type="entry name" value="LysM_dom_sf"/>
</dbReference>
<dbReference type="Pfam" id="PF19266">
    <property type="entry name" value="CIS_tube"/>
    <property type="match status" value="1"/>
</dbReference>
<proteinExistence type="predicted"/>
<reference evidence="2 3" key="1">
    <citation type="submission" date="2020-10" db="EMBL/GenBank/DDBJ databases">
        <title>Haloactinobacterium sp. RN3S43, a bacterium isolated from saline soil.</title>
        <authorList>
            <person name="Sun J.-Q."/>
        </authorList>
    </citation>
    <scope>NUCLEOTIDE SEQUENCE [LARGE SCALE GENOMIC DNA]</scope>
    <source>
        <strain evidence="2 3">RN3S43</strain>
    </source>
</reference>
<evidence type="ECO:0000313" key="2">
    <source>
        <dbReference type="EMBL" id="QOR70360.1"/>
    </source>
</evidence>
<dbReference type="RefSeq" id="WP_193497044.1">
    <property type="nucleotide sequence ID" value="NZ_CP063169.1"/>
</dbReference>
<dbReference type="KEGG" id="halt:IM660_17460"/>
<dbReference type="AlphaFoldDB" id="A0A7M1SS09"/>
<dbReference type="InterPro" id="IPR018392">
    <property type="entry name" value="LysM"/>
</dbReference>
<dbReference type="CDD" id="cd00118">
    <property type="entry name" value="LysM"/>
    <property type="match status" value="1"/>
</dbReference>